<dbReference type="AlphaFoldDB" id="A0A4Y2HHJ2"/>
<evidence type="ECO:0000313" key="2">
    <source>
        <dbReference type="Proteomes" id="UP000499080"/>
    </source>
</evidence>
<name>A0A4Y2HHJ2_ARAVE</name>
<evidence type="ECO:0000313" key="1">
    <source>
        <dbReference type="EMBL" id="GBM64854.1"/>
    </source>
</evidence>
<proteinExistence type="predicted"/>
<keyword evidence="2" id="KW-1185">Reference proteome</keyword>
<dbReference type="EMBL" id="BGPR01001948">
    <property type="protein sequence ID" value="GBM64854.1"/>
    <property type="molecule type" value="Genomic_DNA"/>
</dbReference>
<sequence length="103" mass="11816">MDRELFLHNSLAIRKPDSTEDRHIWSQLHIKIIFSDQTSSCWSGQEIWRRGWQAQMFSLSSDHGSKLRGPSQNSLHVASKRSVNIIKLLLFEIEGIGRIIASS</sequence>
<protein>
    <submittedName>
        <fullName evidence="1">Uncharacterized protein</fullName>
    </submittedName>
</protein>
<reference evidence="1 2" key="1">
    <citation type="journal article" date="2019" name="Sci. Rep.">
        <title>Orb-weaving spider Araneus ventricosus genome elucidates the spidroin gene catalogue.</title>
        <authorList>
            <person name="Kono N."/>
            <person name="Nakamura H."/>
            <person name="Ohtoshi R."/>
            <person name="Moran D.A.P."/>
            <person name="Shinohara A."/>
            <person name="Yoshida Y."/>
            <person name="Fujiwara M."/>
            <person name="Mori M."/>
            <person name="Tomita M."/>
            <person name="Arakawa K."/>
        </authorList>
    </citation>
    <scope>NUCLEOTIDE SEQUENCE [LARGE SCALE GENOMIC DNA]</scope>
</reference>
<accession>A0A4Y2HHJ2</accession>
<gene>
    <name evidence="1" type="ORF">AVEN_157106_1</name>
</gene>
<dbReference type="Proteomes" id="UP000499080">
    <property type="component" value="Unassembled WGS sequence"/>
</dbReference>
<organism evidence="1 2">
    <name type="scientific">Araneus ventricosus</name>
    <name type="common">Orbweaver spider</name>
    <name type="synonym">Epeira ventricosa</name>
    <dbReference type="NCBI Taxonomy" id="182803"/>
    <lineage>
        <taxon>Eukaryota</taxon>
        <taxon>Metazoa</taxon>
        <taxon>Ecdysozoa</taxon>
        <taxon>Arthropoda</taxon>
        <taxon>Chelicerata</taxon>
        <taxon>Arachnida</taxon>
        <taxon>Araneae</taxon>
        <taxon>Araneomorphae</taxon>
        <taxon>Entelegynae</taxon>
        <taxon>Araneoidea</taxon>
        <taxon>Araneidae</taxon>
        <taxon>Araneus</taxon>
    </lineage>
</organism>
<comment type="caution">
    <text evidence="1">The sequence shown here is derived from an EMBL/GenBank/DDBJ whole genome shotgun (WGS) entry which is preliminary data.</text>
</comment>